<feature type="transmembrane region" description="Helical" evidence="1">
    <location>
        <begin position="69"/>
        <end position="93"/>
    </location>
</feature>
<comment type="caution">
    <text evidence="2">The sequence shown here is derived from an EMBL/GenBank/DDBJ whole genome shotgun (WGS) entry which is preliminary data.</text>
</comment>
<evidence type="ECO:0000256" key="1">
    <source>
        <dbReference type="SAM" id="Phobius"/>
    </source>
</evidence>
<accession>A0A1X1EK17</accession>
<evidence type="ECO:0000313" key="2">
    <source>
        <dbReference type="EMBL" id="ORM89290.1"/>
    </source>
</evidence>
<keyword evidence="1" id="KW-0472">Membrane</keyword>
<dbReference type="STRING" id="55209.HA50_21820"/>
<dbReference type="EMBL" id="MLJI01000002">
    <property type="protein sequence ID" value="ORM89290.1"/>
    <property type="molecule type" value="Genomic_DNA"/>
</dbReference>
<feature type="transmembrane region" description="Helical" evidence="1">
    <location>
        <begin position="43"/>
        <end position="63"/>
    </location>
</feature>
<protein>
    <submittedName>
        <fullName evidence="2">Uncharacterized protein</fullName>
    </submittedName>
</protein>
<organism evidence="2 3">
    <name type="scientific">Pantoea cypripedii</name>
    <name type="common">Pectobacterium cypripedii</name>
    <name type="synonym">Erwinia cypripedii</name>
    <dbReference type="NCBI Taxonomy" id="55209"/>
    <lineage>
        <taxon>Bacteria</taxon>
        <taxon>Pseudomonadati</taxon>
        <taxon>Pseudomonadota</taxon>
        <taxon>Gammaproteobacteria</taxon>
        <taxon>Enterobacterales</taxon>
        <taxon>Erwiniaceae</taxon>
        <taxon>Pantoea</taxon>
    </lineage>
</organism>
<gene>
    <name evidence="2" type="ORF">HA50_21820</name>
</gene>
<sequence length="104" mass="11463">MRVSEDALLRSGFSPADLRKVKNNLESYGGTLADAIQDLSRRFIIAMSVVLCCIAVFIFLLLFGSSETIFSGGIALLCGIAVAVFIQPPVLSYKSWRYRRANRS</sequence>
<proteinExistence type="predicted"/>
<dbReference type="Proteomes" id="UP000193749">
    <property type="component" value="Unassembled WGS sequence"/>
</dbReference>
<keyword evidence="1" id="KW-0812">Transmembrane</keyword>
<dbReference type="OrthoDB" id="6614711at2"/>
<dbReference type="AlphaFoldDB" id="A0A1X1EK17"/>
<reference evidence="2 3" key="1">
    <citation type="journal article" date="2017" name="Antonie Van Leeuwenhoek">
        <title>Phylogenomic resolution of the bacterial genus Pantoea and its relationship with Erwinia and Tatumella.</title>
        <authorList>
            <person name="Palmer M."/>
            <person name="Steenkamp E.T."/>
            <person name="Coetzee M.P."/>
            <person name="Chan W.Y."/>
            <person name="van Zyl E."/>
            <person name="De Maayer P."/>
            <person name="Coutinho T.A."/>
            <person name="Blom J."/>
            <person name="Smits T.H."/>
            <person name="Duffy B."/>
            <person name="Venter S.N."/>
        </authorList>
    </citation>
    <scope>NUCLEOTIDE SEQUENCE [LARGE SCALE GENOMIC DNA]</scope>
    <source>
        <strain evidence="2 3">LMG 2657</strain>
    </source>
</reference>
<dbReference type="RefSeq" id="WP_084878999.1">
    <property type="nucleotide sequence ID" value="NZ_JAGGMY010000002.1"/>
</dbReference>
<keyword evidence="1" id="KW-1133">Transmembrane helix</keyword>
<keyword evidence="3" id="KW-1185">Reference proteome</keyword>
<name>A0A1X1EK17_PANCY</name>
<evidence type="ECO:0000313" key="3">
    <source>
        <dbReference type="Proteomes" id="UP000193749"/>
    </source>
</evidence>